<sequence>MSKATATAPTGPGTMTKAPHPSFQAVSDIIVKGAAIPAGRGQAPTAASPLASANHDDLLLSFIVWNIETGRTARPTLFSHWLDAP</sequence>
<dbReference type="AlphaFoldDB" id="A0A1Y2L6N8"/>
<name>A0A1Y2L6N8_9PROT</name>
<dbReference type="RefSeq" id="WP_085578813.1">
    <property type="nucleotide sequence ID" value="NZ_JFKA01000001.1"/>
</dbReference>
<reference evidence="2 3" key="1">
    <citation type="submission" date="2014-03" db="EMBL/GenBank/DDBJ databases">
        <title>The draft genome sequence of Thalassospira mesophila JCM 18969.</title>
        <authorList>
            <person name="Lai Q."/>
            <person name="Shao Z."/>
        </authorList>
    </citation>
    <scope>NUCLEOTIDE SEQUENCE [LARGE SCALE GENOMIC DNA]</scope>
    <source>
        <strain evidence="2 3">JCM 18969</strain>
    </source>
</reference>
<protein>
    <submittedName>
        <fullName evidence="2">Uncharacterized protein</fullName>
    </submittedName>
</protein>
<comment type="caution">
    <text evidence="2">The sequence shown here is derived from an EMBL/GenBank/DDBJ whole genome shotgun (WGS) entry which is preliminary data.</text>
</comment>
<dbReference type="OrthoDB" id="7366497at2"/>
<organism evidence="2 3">
    <name type="scientific">Thalassospira mesophila</name>
    <dbReference type="NCBI Taxonomy" id="1293891"/>
    <lineage>
        <taxon>Bacteria</taxon>
        <taxon>Pseudomonadati</taxon>
        <taxon>Pseudomonadota</taxon>
        <taxon>Alphaproteobacteria</taxon>
        <taxon>Rhodospirillales</taxon>
        <taxon>Thalassospiraceae</taxon>
        <taxon>Thalassospira</taxon>
    </lineage>
</organism>
<evidence type="ECO:0000313" key="3">
    <source>
        <dbReference type="Proteomes" id="UP000193391"/>
    </source>
</evidence>
<dbReference type="Proteomes" id="UP000193391">
    <property type="component" value="Unassembled WGS sequence"/>
</dbReference>
<proteinExistence type="predicted"/>
<dbReference type="EMBL" id="JFKA01000001">
    <property type="protein sequence ID" value="OSQ40509.1"/>
    <property type="molecule type" value="Genomic_DNA"/>
</dbReference>
<feature type="compositionally biased region" description="Low complexity" evidence="1">
    <location>
        <begin position="1"/>
        <end position="19"/>
    </location>
</feature>
<gene>
    <name evidence="2" type="ORF">TMES_01675</name>
</gene>
<keyword evidence="3" id="KW-1185">Reference proteome</keyword>
<accession>A0A1Y2L6N8</accession>
<evidence type="ECO:0000256" key="1">
    <source>
        <dbReference type="SAM" id="MobiDB-lite"/>
    </source>
</evidence>
<feature type="region of interest" description="Disordered" evidence="1">
    <location>
        <begin position="1"/>
        <end position="21"/>
    </location>
</feature>
<evidence type="ECO:0000313" key="2">
    <source>
        <dbReference type="EMBL" id="OSQ40509.1"/>
    </source>
</evidence>